<sequence>MSFKHIKSQPHVIEQFQKALAWKKIAHAYCFYGPKGSEKKRMAIELAKAINCEVQEGDACDHCTSCRQIEHGNHPDIVTIKPEGTYIKIDQLRELQRQFRFAASVGVTRVVVIEMADQMRPEAANSLLKFLEEPTSPMLAILITSHIQAMLPTILSRCQKVRFMDIPPELKKEQLITHGISDTVASIWAHLSIPVDELTQFNIDDFKETSLHVKQWGKLVISNQPEALLSIESDWMQVDKDKVHVSYVLELLLIWMRDLVQIKLNREQELAYIVYRDELKEDAFRCDMKSLLLMIENVMIARRLLTKPQFQPRAVLEQMILANQLHKISIENNWQLIAT</sequence>
<dbReference type="InterPro" id="IPR050238">
    <property type="entry name" value="DNA_Rep/Repair_Clamp_Loader"/>
</dbReference>
<dbReference type="NCBIfam" id="TIGR00678">
    <property type="entry name" value="holB"/>
    <property type="match status" value="1"/>
</dbReference>
<keyword evidence="1" id="KW-0548">Nucleotidyltransferase</keyword>
<name>A0A926NAM8_9BACL</name>
<proteinExistence type="predicted"/>
<dbReference type="EC" id="2.7.7.7" evidence="1"/>
<evidence type="ECO:0000313" key="1">
    <source>
        <dbReference type="EMBL" id="MBD1371735.1"/>
    </source>
</evidence>
<reference evidence="1" key="1">
    <citation type="submission" date="2020-09" db="EMBL/GenBank/DDBJ databases">
        <title>A novel bacterium of genus Hazenella, isolated from South China Sea.</title>
        <authorList>
            <person name="Huang H."/>
            <person name="Mo K."/>
            <person name="Hu Y."/>
        </authorList>
    </citation>
    <scope>NUCLEOTIDE SEQUENCE</scope>
    <source>
        <strain evidence="1">IB182357</strain>
    </source>
</reference>
<dbReference type="GO" id="GO:0008408">
    <property type="term" value="F:3'-5' exonuclease activity"/>
    <property type="evidence" value="ECO:0007669"/>
    <property type="project" value="InterPro"/>
</dbReference>
<keyword evidence="1" id="KW-0808">Transferase</keyword>
<dbReference type="SUPFAM" id="SSF52540">
    <property type="entry name" value="P-loop containing nucleoside triphosphate hydrolases"/>
    <property type="match status" value="1"/>
</dbReference>
<dbReference type="InterPro" id="IPR027417">
    <property type="entry name" value="P-loop_NTPase"/>
</dbReference>
<dbReference type="RefSeq" id="WP_191138379.1">
    <property type="nucleotide sequence ID" value="NZ_JACXAG020000001.1"/>
</dbReference>
<dbReference type="PANTHER" id="PTHR11669">
    <property type="entry name" value="REPLICATION FACTOR C / DNA POLYMERASE III GAMMA-TAU SUBUNIT"/>
    <property type="match status" value="1"/>
</dbReference>
<organism evidence="1 2">
    <name type="scientific">Polycladospora coralii</name>
    <dbReference type="NCBI Taxonomy" id="2771432"/>
    <lineage>
        <taxon>Bacteria</taxon>
        <taxon>Bacillati</taxon>
        <taxon>Bacillota</taxon>
        <taxon>Bacilli</taxon>
        <taxon>Bacillales</taxon>
        <taxon>Thermoactinomycetaceae</taxon>
        <taxon>Polycladospora</taxon>
    </lineage>
</organism>
<evidence type="ECO:0000313" key="2">
    <source>
        <dbReference type="Proteomes" id="UP000661691"/>
    </source>
</evidence>
<dbReference type="GO" id="GO:0006261">
    <property type="term" value="P:DNA-templated DNA replication"/>
    <property type="evidence" value="ECO:0007669"/>
    <property type="project" value="TreeGrafter"/>
</dbReference>
<protein>
    <submittedName>
        <fullName evidence="1">DNA polymerase III subunit delta</fullName>
        <ecNumber evidence="1">2.7.7.7</ecNumber>
    </submittedName>
</protein>
<accession>A0A926NAM8</accession>
<dbReference type="InterPro" id="IPR004622">
    <property type="entry name" value="DNA_pol_HolB"/>
</dbReference>
<dbReference type="PANTHER" id="PTHR11669:SF8">
    <property type="entry name" value="DNA POLYMERASE III SUBUNIT DELTA"/>
    <property type="match status" value="1"/>
</dbReference>
<dbReference type="Proteomes" id="UP000661691">
    <property type="component" value="Unassembled WGS sequence"/>
</dbReference>
<dbReference type="AlphaFoldDB" id="A0A926NAM8"/>
<comment type="caution">
    <text evidence="1">The sequence shown here is derived from an EMBL/GenBank/DDBJ whole genome shotgun (WGS) entry which is preliminary data.</text>
</comment>
<gene>
    <name evidence="1" type="primary">holB</name>
    <name evidence="1" type="ORF">IC620_05095</name>
</gene>
<dbReference type="EMBL" id="JACXAH010000005">
    <property type="protein sequence ID" value="MBD1371735.1"/>
    <property type="molecule type" value="Genomic_DNA"/>
</dbReference>
<dbReference type="Gene3D" id="3.40.50.300">
    <property type="entry name" value="P-loop containing nucleotide triphosphate hydrolases"/>
    <property type="match status" value="1"/>
</dbReference>
<keyword evidence="2" id="KW-1185">Reference proteome</keyword>
<dbReference type="FunFam" id="3.40.50.300:FF:001255">
    <property type="entry name" value="DNA polymerase III subunit delta"/>
    <property type="match status" value="1"/>
</dbReference>
<dbReference type="GO" id="GO:0003887">
    <property type="term" value="F:DNA-directed DNA polymerase activity"/>
    <property type="evidence" value="ECO:0007669"/>
    <property type="project" value="UniProtKB-EC"/>
</dbReference>
<dbReference type="Pfam" id="PF13177">
    <property type="entry name" value="DNA_pol3_delta2"/>
    <property type="match status" value="1"/>
</dbReference>